<accession>A0A212EX58</accession>
<dbReference type="AlphaFoldDB" id="A0A212EX58"/>
<organism evidence="1 2">
    <name type="scientific">Danaus plexippus plexippus</name>
    <dbReference type="NCBI Taxonomy" id="278856"/>
    <lineage>
        <taxon>Eukaryota</taxon>
        <taxon>Metazoa</taxon>
        <taxon>Ecdysozoa</taxon>
        <taxon>Arthropoda</taxon>
        <taxon>Hexapoda</taxon>
        <taxon>Insecta</taxon>
        <taxon>Pterygota</taxon>
        <taxon>Neoptera</taxon>
        <taxon>Endopterygota</taxon>
        <taxon>Lepidoptera</taxon>
        <taxon>Glossata</taxon>
        <taxon>Ditrysia</taxon>
        <taxon>Papilionoidea</taxon>
        <taxon>Nymphalidae</taxon>
        <taxon>Danainae</taxon>
        <taxon>Danaini</taxon>
        <taxon>Danaina</taxon>
        <taxon>Danaus</taxon>
        <taxon>Danaus</taxon>
    </lineage>
</organism>
<keyword evidence="2" id="KW-1185">Reference proteome</keyword>
<protein>
    <submittedName>
        <fullName evidence="1">Uncharacterized protein</fullName>
    </submittedName>
</protein>
<sequence>MGDHQVAYRRLRTIVTDDFKAKAITLEATNRRNVAVSFRITAAAVNFTRAINPHLRATTTD</sequence>
<dbReference type="Proteomes" id="UP000007151">
    <property type="component" value="Unassembled WGS sequence"/>
</dbReference>
<evidence type="ECO:0000313" key="1">
    <source>
        <dbReference type="EMBL" id="OWR46088.1"/>
    </source>
</evidence>
<dbReference type="EMBL" id="AGBW02011826">
    <property type="protein sequence ID" value="OWR46088.1"/>
    <property type="molecule type" value="Genomic_DNA"/>
</dbReference>
<evidence type="ECO:0000313" key="2">
    <source>
        <dbReference type="Proteomes" id="UP000007151"/>
    </source>
</evidence>
<dbReference type="KEGG" id="dpl:KGM_211053"/>
<dbReference type="InParanoid" id="A0A212EX58"/>
<reference evidence="1 2" key="1">
    <citation type="journal article" date="2011" name="Cell">
        <title>The monarch butterfly genome yields insights into long-distance migration.</title>
        <authorList>
            <person name="Zhan S."/>
            <person name="Merlin C."/>
            <person name="Boore J.L."/>
            <person name="Reppert S.M."/>
        </authorList>
    </citation>
    <scope>NUCLEOTIDE SEQUENCE [LARGE SCALE GENOMIC DNA]</scope>
    <source>
        <strain evidence="1">F-2</strain>
    </source>
</reference>
<proteinExistence type="predicted"/>
<name>A0A212EX58_DANPL</name>
<comment type="caution">
    <text evidence="1">The sequence shown here is derived from an EMBL/GenBank/DDBJ whole genome shotgun (WGS) entry which is preliminary data.</text>
</comment>
<gene>
    <name evidence="1" type="ORF">KGM_211053</name>
</gene>